<sequence length="264" mass="30342">MNVQMIEGVTIANVVPENKGRKMTPVYLFSVDNMLVDTGPSNMYETLRSFFDSQSYDFIALTHNHEDHSGNVAVLANQRELPVYVHELGLEECFLETPYPYYRQLAWGERKPFQPTKMPDQLTTSHSTWEVIFTPGHAKDHISLLDERTGRLFTGDLFVTPKPKVIMEAESIPETLRSLKKLLNYEFSSIFCCHSGYHINGKEMVNKKIEHLEALIAQVHELTEQGYSIDDIDRSLYPKTYPIETVSEGQWSSRHIVSSIVKER</sequence>
<accession>A0ABS2P9E1</accession>
<proteinExistence type="predicted"/>
<dbReference type="Proteomes" id="UP000741863">
    <property type="component" value="Unassembled WGS sequence"/>
</dbReference>
<dbReference type="PANTHER" id="PTHR23131">
    <property type="entry name" value="ENDORIBONUCLEASE LACTB2"/>
    <property type="match status" value="1"/>
</dbReference>
<evidence type="ECO:0000313" key="3">
    <source>
        <dbReference type="Proteomes" id="UP000741863"/>
    </source>
</evidence>
<keyword evidence="3" id="KW-1185">Reference proteome</keyword>
<dbReference type="EMBL" id="JAFBEC010000002">
    <property type="protein sequence ID" value="MBM7632028.1"/>
    <property type="molecule type" value="Genomic_DNA"/>
</dbReference>
<name>A0ABS2P9E1_9BACL</name>
<dbReference type="Gene3D" id="3.60.15.10">
    <property type="entry name" value="Ribonuclease Z/Hydroxyacylglutathione hydrolase-like"/>
    <property type="match status" value="1"/>
</dbReference>
<dbReference type="InterPro" id="IPR001279">
    <property type="entry name" value="Metallo-B-lactamas"/>
</dbReference>
<dbReference type="Pfam" id="PF00753">
    <property type="entry name" value="Lactamase_B"/>
    <property type="match status" value="1"/>
</dbReference>
<dbReference type="RefSeq" id="WP_239575230.1">
    <property type="nucleotide sequence ID" value="NZ_JAFBEC010000002.1"/>
</dbReference>
<dbReference type="SMART" id="SM00849">
    <property type="entry name" value="Lactamase_B"/>
    <property type="match status" value="1"/>
</dbReference>
<dbReference type="InterPro" id="IPR036866">
    <property type="entry name" value="RibonucZ/Hydroxyglut_hydro"/>
</dbReference>
<dbReference type="InterPro" id="IPR050662">
    <property type="entry name" value="Sec-metab_biosynth-thioest"/>
</dbReference>
<reference evidence="2 3" key="1">
    <citation type="submission" date="2021-01" db="EMBL/GenBank/DDBJ databases">
        <title>Genomic Encyclopedia of Type Strains, Phase IV (KMG-IV): sequencing the most valuable type-strain genomes for metagenomic binning, comparative biology and taxonomic classification.</title>
        <authorList>
            <person name="Goeker M."/>
        </authorList>
    </citation>
    <scope>NUCLEOTIDE SEQUENCE [LARGE SCALE GENOMIC DNA]</scope>
    <source>
        <strain evidence="2 3">DSM 25540</strain>
    </source>
</reference>
<feature type="domain" description="Metallo-beta-lactamase" evidence="1">
    <location>
        <begin position="23"/>
        <end position="194"/>
    </location>
</feature>
<comment type="caution">
    <text evidence="2">The sequence shown here is derived from an EMBL/GenBank/DDBJ whole genome shotgun (WGS) entry which is preliminary data.</text>
</comment>
<evidence type="ECO:0000259" key="1">
    <source>
        <dbReference type="SMART" id="SM00849"/>
    </source>
</evidence>
<protein>
    <submittedName>
        <fullName evidence="2">Glyoxylase-like metal-dependent hydrolase (Beta-lactamase superfamily II)</fullName>
    </submittedName>
</protein>
<evidence type="ECO:0000313" key="2">
    <source>
        <dbReference type="EMBL" id="MBM7632028.1"/>
    </source>
</evidence>
<dbReference type="SUPFAM" id="SSF56281">
    <property type="entry name" value="Metallo-hydrolase/oxidoreductase"/>
    <property type="match status" value="1"/>
</dbReference>
<gene>
    <name evidence="2" type="ORF">JOD17_001120</name>
</gene>
<organism evidence="2 3">
    <name type="scientific">Geomicrobium sediminis</name>
    <dbReference type="NCBI Taxonomy" id="1347788"/>
    <lineage>
        <taxon>Bacteria</taxon>
        <taxon>Bacillati</taxon>
        <taxon>Bacillota</taxon>
        <taxon>Bacilli</taxon>
        <taxon>Bacillales</taxon>
        <taxon>Geomicrobium</taxon>
    </lineage>
</organism>